<accession>A0ABU8EY25</accession>
<evidence type="ECO:0000313" key="2">
    <source>
        <dbReference type="EMBL" id="MEI4551879.1"/>
    </source>
</evidence>
<dbReference type="Pfam" id="PF00561">
    <property type="entry name" value="Abhydrolase_1"/>
    <property type="match status" value="1"/>
</dbReference>
<keyword evidence="3" id="KW-1185">Reference proteome</keyword>
<reference evidence="2 3" key="1">
    <citation type="submission" date="2023-12" db="EMBL/GenBank/DDBJ databases">
        <title>Friends and Foes: Symbiotic and Algicidal bacterial influence on Karenia brevis blooms.</title>
        <authorList>
            <person name="Fei C."/>
            <person name="Mohamed A.R."/>
            <person name="Booker A."/>
            <person name="Arshad M."/>
            <person name="Klass S."/>
            <person name="Ahn S."/>
            <person name="Gilbert P.M."/>
            <person name="Heil C.A."/>
            <person name="Martinez J.M."/>
            <person name="Amin S.A."/>
        </authorList>
    </citation>
    <scope>NUCLEOTIDE SEQUENCE [LARGE SCALE GENOMIC DNA]</scope>
    <source>
        <strain evidence="2 3">CE15</strain>
    </source>
</reference>
<dbReference type="EMBL" id="JBAWKS010000002">
    <property type="protein sequence ID" value="MEI4551879.1"/>
    <property type="molecule type" value="Genomic_DNA"/>
</dbReference>
<protein>
    <submittedName>
        <fullName evidence="2">Alpha/beta hydrolase</fullName>
    </submittedName>
</protein>
<evidence type="ECO:0000259" key="1">
    <source>
        <dbReference type="Pfam" id="PF00561"/>
    </source>
</evidence>
<gene>
    <name evidence="2" type="ORF">WAE96_19540</name>
</gene>
<keyword evidence="2" id="KW-0378">Hydrolase</keyword>
<name>A0ABU8EY25_9GAMM</name>
<dbReference type="SUPFAM" id="SSF53474">
    <property type="entry name" value="alpha/beta-Hydrolases"/>
    <property type="match status" value="1"/>
</dbReference>
<dbReference type="Gene3D" id="3.40.50.1820">
    <property type="entry name" value="alpha/beta hydrolase"/>
    <property type="match status" value="1"/>
</dbReference>
<comment type="caution">
    <text evidence="2">The sequence shown here is derived from an EMBL/GenBank/DDBJ whole genome shotgun (WGS) entry which is preliminary data.</text>
</comment>
<dbReference type="GO" id="GO:0016787">
    <property type="term" value="F:hydrolase activity"/>
    <property type="evidence" value="ECO:0007669"/>
    <property type="project" value="UniProtKB-KW"/>
</dbReference>
<dbReference type="RefSeq" id="WP_336436770.1">
    <property type="nucleotide sequence ID" value="NZ_JBAWKS010000002.1"/>
</dbReference>
<dbReference type="InterPro" id="IPR050471">
    <property type="entry name" value="AB_hydrolase"/>
</dbReference>
<dbReference type="InterPro" id="IPR029058">
    <property type="entry name" value="AB_hydrolase_fold"/>
</dbReference>
<evidence type="ECO:0000313" key="3">
    <source>
        <dbReference type="Proteomes" id="UP001382455"/>
    </source>
</evidence>
<dbReference type="PANTHER" id="PTHR43433:SF5">
    <property type="entry name" value="AB HYDROLASE-1 DOMAIN-CONTAINING PROTEIN"/>
    <property type="match status" value="1"/>
</dbReference>
<dbReference type="Proteomes" id="UP001382455">
    <property type="component" value="Unassembled WGS sequence"/>
</dbReference>
<proteinExistence type="predicted"/>
<feature type="domain" description="AB hydrolase-1" evidence="1">
    <location>
        <begin position="23"/>
        <end position="276"/>
    </location>
</feature>
<dbReference type="PANTHER" id="PTHR43433">
    <property type="entry name" value="HYDROLASE, ALPHA/BETA FOLD FAMILY PROTEIN"/>
    <property type="match status" value="1"/>
</dbReference>
<organism evidence="2 3">
    <name type="scientific">Pseudoalteromonas spongiae</name>
    <dbReference type="NCBI Taxonomy" id="298657"/>
    <lineage>
        <taxon>Bacteria</taxon>
        <taxon>Pseudomonadati</taxon>
        <taxon>Pseudomonadota</taxon>
        <taxon>Gammaproteobacteria</taxon>
        <taxon>Alteromonadales</taxon>
        <taxon>Pseudoalteromonadaceae</taxon>
        <taxon>Pseudoalteromonas</taxon>
    </lineage>
</organism>
<sequence length="317" mass="35282">MPSVRLKNGVRLHYEDYGDPTHPAVILIMGLGAQMTVWPDPFYYGLAQKGLRVIRFDNRDVGLSSHFDQCGNPNLLKIWLTKPFNKGALAPYTLDDMACDVVGLMKALKIKKAHIIGASMGGMIGQIIAGKHKKKVLSLTSIMSSSYNIPLSKQGLKVLFTLAKHQPKSVCKDAFIDYTVKLNQLIGSPNFPQNEQALYQQAKQNVERSLNPNGIKRQLAAIAASQNRKHLLAAIKVPTLVIHGEHDPVIPVKAGYQTAQAIKRSKLKSINGMGHDFPPELMTKLTKWIYKHVQKAQKRHLKKQMAKQNSANHLPFS</sequence>
<dbReference type="InterPro" id="IPR000073">
    <property type="entry name" value="AB_hydrolase_1"/>
</dbReference>